<evidence type="ECO:0000313" key="2">
    <source>
        <dbReference type="Proteomes" id="UP001177021"/>
    </source>
</evidence>
<name>A0ACB0K8Y2_TRIPR</name>
<keyword evidence="2" id="KW-1185">Reference proteome</keyword>
<dbReference type="Proteomes" id="UP001177021">
    <property type="component" value="Unassembled WGS sequence"/>
</dbReference>
<protein>
    <submittedName>
        <fullName evidence="1">Uncharacterized protein</fullName>
    </submittedName>
</protein>
<gene>
    <name evidence="1" type="ORF">MILVUS5_LOCUS20049</name>
</gene>
<proteinExistence type="predicted"/>
<evidence type="ECO:0000313" key="1">
    <source>
        <dbReference type="EMBL" id="CAJ2652589.1"/>
    </source>
</evidence>
<comment type="caution">
    <text evidence="1">The sequence shown here is derived from an EMBL/GenBank/DDBJ whole genome shotgun (WGS) entry which is preliminary data.</text>
</comment>
<accession>A0ACB0K8Y2</accession>
<dbReference type="EMBL" id="CASHSV030000206">
    <property type="protein sequence ID" value="CAJ2652589.1"/>
    <property type="molecule type" value="Genomic_DNA"/>
</dbReference>
<organism evidence="1 2">
    <name type="scientific">Trifolium pratense</name>
    <name type="common">Red clover</name>
    <dbReference type="NCBI Taxonomy" id="57577"/>
    <lineage>
        <taxon>Eukaryota</taxon>
        <taxon>Viridiplantae</taxon>
        <taxon>Streptophyta</taxon>
        <taxon>Embryophyta</taxon>
        <taxon>Tracheophyta</taxon>
        <taxon>Spermatophyta</taxon>
        <taxon>Magnoliopsida</taxon>
        <taxon>eudicotyledons</taxon>
        <taxon>Gunneridae</taxon>
        <taxon>Pentapetalae</taxon>
        <taxon>rosids</taxon>
        <taxon>fabids</taxon>
        <taxon>Fabales</taxon>
        <taxon>Fabaceae</taxon>
        <taxon>Papilionoideae</taxon>
        <taxon>50 kb inversion clade</taxon>
        <taxon>NPAAA clade</taxon>
        <taxon>Hologalegina</taxon>
        <taxon>IRL clade</taxon>
        <taxon>Trifolieae</taxon>
        <taxon>Trifolium</taxon>
    </lineage>
</organism>
<sequence length="119" mass="13522">MDAADLCKKILNLYYRRQLIDQVSENYLLERKIRLQFSSAVEDLMISDLPQSPLVEVTTAESILERVHVSLGELHSRIKYVQKHVIPTIPNVERVTASPEPQQPQSTEPGCFSQESLSS</sequence>
<reference evidence="1" key="1">
    <citation type="submission" date="2023-10" db="EMBL/GenBank/DDBJ databases">
        <authorList>
            <person name="Rodriguez Cubillos JULIANA M."/>
            <person name="De Vega J."/>
        </authorList>
    </citation>
    <scope>NUCLEOTIDE SEQUENCE</scope>
</reference>